<feature type="region of interest" description="Disordered" evidence="1">
    <location>
        <begin position="1"/>
        <end position="55"/>
    </location>
</feature>
<feature type="compositionally biased region" description="Basic and acidic residues" evidence="1">
    <location>
        <begin position="1"/>
        <end position="15"/>
    </location>
</feature>
<name>A0ABD1N8C4_9FABA</name>
<evidence type="ECO:0000313" key="3">
    <source>
        <dbReference type="Proteomes" id="UP001603857"/>
    </source>
</evidence>
<protein>
    <submittedName>
        <fullName evidence="2">Uncharacterized protein</fullName>
    </submittedName>
</protein>
<gene>
    <name evidence="2" type="ORF">Fmac_005446</name>
</gene>
<keyword evidence="3" id="KW-1185">Reference proteome</keyword>
<dbReference type="Proteomes" id="UP001603857">
    <property type="component" value="Unassembled WGS sequence"/>
</dbReference>
<dbReference type="AlphaFoldDB" id="A0ABD1N8C4"/>
<feature type="compositionally biased region" description="Basic and acidic residues" evidence="1">
    <location>
        <begin position="33"/>
        <end position="55"/>
    </location>
</feature>
<sequence>MELKQSRKDMTKLSIKDPVPCDGHNRKQSRRLSSKESAKRSIEKVVADHEGNDDD</sequence>
<dbReference type="EMBL" id="JBGMDY010000002">
    <property type="protein sequence ID" value="KAL2344161.1"/>
    <property type="molecule type" value="Genomic_DNA"/>
</dbReference>
<reference evidence="2 3" key="1">
    <citation type="submission" date="2024-08" db="EMBL/GenBank/DDBJ databases">
        <title>Insights into the chromosomal genome structure of Flemingia macrophylla.</title>
        <authorList>
            <person name="Ding Y."/>
            <person name="Zhao Y."/>
            <person name="Bi W."/>
            <person name="Wu M."/>
            <person name="Zhao G."/>
            <person name="Gong Y."/>
            <person name="Li W."/>
            <person name="Zhang P."/>
        </authorList>
    </citation>
    <scope>NUCLEOTIDE SEQUENCE [LARGE SCALE GENOMIC DNA]</scope>
    <source>
        <strain evidence="2">DYQJB</strain>
        <tissue evidence="2">Leaf</tissue>
    </source>
</reference>
<proteinExistence type="predicted"/>
<evidence type="ECO:0000256" key="1">
    <source>
        <dbReference type="SAM" id="MobiDB-lite"/>
    </source>
</evidence>
<accession>A0ABD1N8C4</accession>
<organism evidence="2 3">
    <name type="scientific">Flemingia macrophylla</name>
    <dbReference type="NCBI Taxonomy" id="520843"/>
    <lineage>
        <taxon>Eukaryota</taxon>
        <taxon>Viridiplantae</taxon>
        <taxon>Streptophyta</taxon>
        <taxon>Embryophyta</taxon>
        <taxon>Tracheophyta</taxon>
        <taxon>Spermatophyta</taxon>
        <taxon>Magnoliopsida</taxon>
        <taxon>eudicotyledons</taxon>
        <taxon>Gunneridae</taxon>
        <taxon>Pentapetalae</taxon>
        <taxon>rosids</taxon>
        <taxon>fabids</taxon>
        <taxon>Fabales</taxon>
        <taxon>Fabaceae</taxon>
        <taxon>Papilionoideae</taxon>
        <taxon>50 kb inversion clade</taxon>
        <taxon>NPAAA clade</taxon>
        <taxon>indigoferoid/millettioid clade</taxon>
        <taxon>Phaseoleae</taxon>
        <taxon>Flemingia</taxon>
    </lineage>
</organism>
<comment type="caution">
    <text evidence="2">The sequence shown here is derived from an EMBL/GenBank/DDBJ whole genome shotgun (WGS) entry which is preliminary data.</text>
</comment>
<evidence type="ECO:0000313" key="2">
    <source>
        <dbReference type="EMBL" id="KAL2344161.1"/>
    </source>
</evidence>